<dbReference type="EMBL" id="CP001878">
    <property type="protein sequence ID" value="ADC48973.1"/>
    <property type="molecule type" value="Genomic_DNA"/>
</dbReference>
<dbReference type="RefSeq" id="WP_012960247.1">
    <property type="nucleotide sequence ID" value="NC_013791.2"/>
</dbReference>
<dbReference type="SUPFAM" id="SSF46785">
    <property type="entry name" value="Winged helix' DNA-binding domain"/>
    <property type="match status" value="1"/>
</dbReference>
<name>D3FYU0_ALKPO</name>
<reference evidence="1 2" key="1">
    <citation type="journal article" date="2011" name="Environ. Microbiol.">
        <title>Genome of alkaliphilic Bacillus pseudofirmus OF4 reveals adaptations that support the ability to grow in an external pH range from 7.5 to 11.4.</title>
        <authorList>
            <person name="Janto B."/>
            <person name="Ahmed A."/>
            <person name="Ito M."/>
            <person name="Liu J."/>
            <person name="Hicks D.B."/>
            <person name="Pagni S."/>
            <person name="Fackelmayer O.J."/>
            <person name="Smith T.A."/>
            <person name="Earl J."/>
            <person name="Elbourne L.D."/>
            <person name="Hassan K."/>
            <person name="Paulsen I.T."/>
            <person name="Kolsto A.B."/>
            <person name="Tourasse N.J."/>
            <person name="Ehrlich G.D."/>
            <person name="Boissy R."/>
            <person name="Ivey D.M."/>
            <person name="Li G."/>
            <person name="Xue Y."/>
            <person name="Ma Y."/>
            <person name="Hu F.Z."/>
            <person name="Krulwich T.A."/>
        </authorList>
    </citation>
    <scope>NUCLEOTIDE SEQUENCE [LARGE SCALE GENOMIC DNA]</scope>
    <source>
        <strain evidence="2">ATCC BAA-2126 / JCM 17055 / OF4</strain>
    </source>
</reference>
<dbReference type="KEGG" id="bpf:BpOF4_04545"/>
<accession>D3FYU0</accession>
<gene>
    <name evidence="1" type="ordered locus">BpOF4_04545</name>
</gene>
<dbReference type="Gene3D" id="1.10.10.10">
    <property type="entry name" value="Winged helix-like DNA-binding domain superfamily/Winged helix DNA-binding domain"/>
    <property type="match status" value="1"/>
</dbReference>
<dbReference type="Proteomes" id="UP000001544">
    <property type="component" value="Chromosome"/>
</dbReference>
<protein>
    <recommendedName>
        <fullName evidence="3">Helix-turn-helix domain-containing protein</fullName>
    </recommendedName>
</protein>
<dbReference type="HOGENOM" id="CLU_1110380_0_0_9"/>
<dbReference type="STRING" id="398511.BpOF4_04545"/>
<evidence type="ECO:0008006" key="3">
    <source>
        <dbReference type="Google" id="ProtNLM"/>
    </source>
</evidence>
<keyword evidence="2" id="KW-1185">Reference proteome</keyword>
<organism evidence="1 2">
    <name type="scientific">Alkalihalophilus pseudofirmus (strain ATCC BAA-2126 / JCM 17055 / OF4)</name>
    <name type="common">Bacillus pseudofirmus</name>
    <dbReference type="NCBI Taxonomy" id="398511"/>
    <lineage>
        <taxon>Bacteria</taxon>
        <taxon>Bacillati</taxon>
        <taxon>Bacillota</taxon>
        <taxon>Bacilli</taxon>
        <taxon>Bacillales</taxon>
        <taxon>Bacillaceae</taxon>
        <taxon>Alkalihalophilus</taxon>
    </lineage>
</organism>
<dbReference type="InterPro" id="IPR036388">
    <property type="entry name" value="WH-like_DNA-bd_sf"/>
</dbReference>
<dbReference type="InterPro" id="IPR036390">
    <property type="entry name" value="WH_DNA-bd_sf"/>
</dbReference>
<evidence type="ECO:0000313" key="2">
    <source>
        <dbReference type="Proteomes" id="UP000001544"/>
    </source>
</evidence>
<proteinExistence type="predicted"/>
<dbReference type="AlphaFoldDB" id="D3FYU0"/>
<sequence length="246" mass="27971">MLLADKNTYEKLATFASIADLNAAIKEHRDQHAEQLTPTIREVLDVIARHSCKYLGVSYLRKNKIAELIGKSRRTVIRACNRLEELGIIEQHELKRVKGDRRQAANAIVIKPIKVDVMPECHAKEAPTKAQSINTLKDTVAPANTLAQALPKEVYEAMSRYFEADDIYKYYGILLRAKRSISRSVMVEDNPEPFVEAFNASIFKHKRGKINNFANYLYNAFQAATARAIRLLGREKLAHDMTWLTS</sequence>
<dbReference type="eggNOG" id="COG1373">
    <property type="taxonomic scope" value="Bacteria"/>
</dbReference>
<evidence type="ECO:0000313" key="1">
    <source>
        <dbReference type="EMBL" id="ADC48973.1"/>
    </source>
</evidence>
<dbReference type="Pfam" id="PF13730">
    <property type="entry name" value="HTH_36"/>
    <property type="match status" value="1"/>
</dbReference>